<dbReference type="GO" id="GO:0009055">
    <property type="term" value="F:electron transfer activity"/>
    <property type="evidence" value="ECO:0007669"/>
    <property type="project" value="InterPro"/>
</dbReference>
<keyword evidence="1 4" id="KW-0349">Heme</keyword>
<gene>
    <name evidence="7" type="ORF">GJ700_08620</name>
</gene>
<dbReference type="InterPro" id="IPR009056">
    <property type="entry name" value="Cyt_c-like_dom"/>
</dbReference>
<evidence type="ECO:0000313" key="8">
    <source>
        <dbReference type="Proteomes" id="UP000446768"/>
    </source>
</evidence>
<feature type="domain" description="Cytochrome c" evidence="6">
    <location>
        <begin position="52"/>
        <end position="177"/>
    </location>
</feature>
<name>A0A7X2LS06_9BURK</name>
<keyword evidence="5" id="KW-0732">Signal</keyword>
<dbReference type="Gene3D" id="1.10.760.10">
    <property type="entry name" value="Cytochrome c-like domain"/>
    <property type="match status" value="1"/>
</dbReference>
<protein>
    <recommendedName>
        <fullName evidence="6">Cytochrome c domain-containing protein</fullName>
    </recommendedName>
</protein>
<proteinExistence type="predicted"/>
<dbReference type="RefSeq" id="WP_154372636.1">
    <property type="nucleotide sequence ID" value="NZ_WKJJ01000004.1"/>
</dbReference>
<accession>A0A7X2LS06</accession>
<dbReference type="AlphaFoldDB" id="A0A7X2LS06"/>
<dbReference type="GO" id="GO:0046872">
    <property type="term" value="F:metal ion binding"/>
    <property type="evidence" value="ECO:0007669"/>
    <property type="project" value="UniProtKB-KW"/>
</dbReference>
<feature type="signal peptide" evidence="5">
    <location>
        <begin position="1"/>
        <end position="27"/>
    </location>
</feature>
<evidence type="ECO:0000259" key="6">
    <source>
        <dbReference type="PROSITE" id="PS51007"/>
    </source>
</evidence>
<dbReference type="GO" id="GO:0020037">
    <property type="term" value="F:heme binding"/>
    <property type="evidence" value="ECO:0007669"/>
    <property type="project" value="InterPro"/>
</dbReference>
<keyword evidence="3 4" id="KW-0408">Iron</keyword>
<evidence type="ECO:0000313" key="7">
    <source>
        <dbReference type="EMBL" id="MRV71791.1"/>
    </source>
</evidence>
<evidence type="ECO:0000256" key="2">
    <source>
        <dbReference type="ARBA" id="ARBA00022723"/>
    </source>
</evidence>
<evidence type="ECO:0000256" key="5">
    <source>
        <dbReference type="SAM" id="SignalP"/>
    </source>
</evidence>
<feature type="chain" id="PRO_5031372656" description="Cytochrome c domain-containing protein" evidence="5">
    <location>
        <begin position="28"/>
        <end position="177"/>
    </location>
</feature>
<dbReference type="InterPro" id="IPR036909">
    <property type="entry name" value="Cyt_c-like_dom_sf"/>
</dbReference>
<keyword evidence="8" id="KW-1185">Reference proteome</keyword>
<dbReference type="PROSITE" id="PS51007">
    <property type="entry name" value="CYTC"/>
    <property type="match status" value="1"/>
</dbReference>
<evidence type="ECO:0000256" key="1">
    <source>
        <dbReference type="ARBA" id="ARBA00022617"/>
    </source>
</evidence>
<evidence type="ECO:0000256" key="4">
    <source>
        <dbReference type="PROSITE-ProRule" id="PRU00433"/>
    </source>
</evidence>
<evidence type="ECO:0000256" key="3">
    <source>
        <dbReference type="ARBA" id="ARBA00023004"/>
    </source>
</evidence>
<dbReference type="Proteomes" id="UP000446768">
    <property type="component" value="Unassembled WGS sequence"/>
</dbReference>
<sequence length="177" mass="18584">MMPAPARSVSAALAALCLLTSSPGVLAQQAPMQGRYAMALPLHPPGAMLESHGGADGQAITPQRARTLYRLYCAGCHQLDGSGSPAFGIPTMRGTLGQFQRTPAGRAFLVQAPGARNARITDAELAALTNWALREFSAATLPDDFKPYTTEEVARWRANPPLDVAGTRAAIAAGFPK</sequence>
<organism evidence="7 8">
    <name type="scientific">Pseudoduganella rivuli</name>
    <dbReference type="NCBI Taxonomy" id="2666085"/>
    <lineage>
        <taxon>Bacteria</taxon>
        <taxon>Pseudomonadati</taxon>
        <taxon>Pseudomonadota</taxon>
        <taxon>Betaproteobacteria</taxon>
        <taxon>Burkholderiales</taxon>
        <taxon>Oxalobacteraceae</taxon>
        <taxon>Telluria group</taxon>
        <taxon>Pseudoduganella</taxon>
    </lineage>
</organism>
<keyword evidence="2 4" id="KW-0479">Metal-binding</keyword>
<comment type="caution">
    <text evidence="7">The sequence shown here is derived from an EMBL/GenBank/DDBJ whole genome shotgun (WGS) entry which is preliminary data.</text>
</comment>
<reference evidence="7 8" key="1">
    <citation type="submission" date="2019-11" db="EMBL/GenBank/DDBJ databases">
        <title>Novel species isolated from a subtropical stream in China.</title>
        <authorList>
            <person name="Lu H."/>
        </authorList>
    </citation>
    <scope>NUCLEOTIDE SEQUENCE [LARGE SCALE GENOMIC DNA]</scope>
    <source>
        <strain evidence="7 8">FT92W</strain>
    </source>
</reference>
<dbReference type="EMBL" id="WKJJ01000004">
    <property type="protein sequence ID" value="MRV71791.1"/>
    <property type="molecule type" value="Genomic_DNA"/>
</dbReference>
<dbReference type="SUPFAM" id="SSF46626">
    <property type="entry name" value="Cytochrome c"/>
    <property type="match status" value="1"/>
</dbReference>